<dbReference type="Proteomes" id="UP000184020">
    <property type="component" value="Unassembled WGS sequence"/>
</dbReference>
<dbReference type="FunFam" id="3.40.50.300:FF:000032">
    <property type="entry name" value="Export ABC transporter ATP-binding protein"/>
    <property type="match status" value="1"/>
</dbReference>
<dbReference type="GO" id="GO:0016887">
    <property type="term" value="F:ATP hydrolysis activity"/>
    <property type="evidence" value="ECO:0007669"/>
    <property type="project" value="InterPro"/>
</dbReference>
<evidence type="ECO:0000313" key="7">
    <source>
        <dbReference type="EMBL" id="SHG27506.1"/>
    </source>
</evidence>
<evidence type="ECO:0000256" key="4">
    <source>
        <dbReference type="ARBA" id="ARBA00022967"/>
    </source>
</evidence>
<dbReference type="STRING" id="229205.SAMN05444372_10482"/>
<keyword evidence="1" id="KW-0813">Transport</keyword>
<accession>A0A1M5IGY8</accession>
<dbReference type="GO" id="GO:0005524">
    <property type="term" value="F:ATP binding"/>
    <property type="evidence" value="ECO:0007669"/>
    <property type="project" value="UniProtKB-KW"/>
</dbReference>
<keyword evidence="8" id="KW-1185">Reference proteome</keyword>
<dbReference type="CDD" id="cd03255">
    <property type="entry name" value="ABC_MJ0796_LolCDE_FtsE"/>
    <property type="match status" value="1"/>
</dbReference>
<evidence type="ECO:0000256" key="5">
    <source>
        <dbReference type="ARBA" id="ARBA00038388"/>
    </source>
</evidence>
<proteinExistence type="inferred from homology"/>
<dbReference type="InterPro" id="IPR017911">
    <property type="entry name" value="MacB-like_ATP-bd"/>
</dbReference>
<keyword evidence="2" id="KW-0547">Nucleotide-binding</keyword>
<protein>
    <submittedName>
        <fullName evidence="7">Lipoprotein-releasing system ATP-binding protein</fullName>
    </submittedName>
</protein>
<dbReference type="PROSITE" id="PS50893">
    <property type="entry name" value="ABC_TRANSPORTER_2"/>
    <property type="match status" value="1"/>
</dbReference>
<name>A0A1M5IGY8_9FLAO</name>
<keyword evidence="7" id="KW-0449">Lipoprotein</keyword>
<dbReference type="SMART" id="SM00382">
    <property type="entry name" value="AAA"/>
    <property type="match status" value="1"/>
</dbReference>
<feature type="domain" description="ABC transporter" evidence="6">
    <location>
        <begin position="2"/>
        <end position="230"/>
    </location>
</feature>
<dbReference type="SUPFAM" id="SSF52540">
    <property type="entry name" value="P-loop containing nucleoside triphosphate hydrolases"/>
    <property type="match status" value="1"/>
</dbReference>
<evidence type="ECO:0000256" key="3">
    <source>
        <dbReference type="ARBA" id="ARBA00022840"/>
    </source>
</evidence>
<dbReference type="Pfam" id="PF00005">
    <property type="entry name" value="ABC_tran"/>
    <property type="match status" value="1"/>
</dbReference>
<dbReference type="PANTHER" id="PTHR42798:SF2">
    <property type="entry name" value="ABC TRANSPORTER ATP-BINDING PROTEIN MG467-RELATED"/>
    <property type="match status" value="1"/>
</dbReference>
<dbReference type="EMBL" id="FQWF01000004">
    <property type="protein sequence ID" value="SHG27506.1"/>
    <property type="molecule type" value="Genomic_DNA"/>
</dbReference>
<organism evidence="7 8">
    <name type="scientific">Flavobacterium micromati</name>
    <dbReference type="NCBI Taxonomy" id="229205"/>
    <lineage>
        <taxon>Bacteria</taxon>
        <taxon>Pseudomonadati</taxon>
        <taxon>Bacteroidota</taxon>
        <taxon>Flavobacteriia</taxon>
        <taxon>Flavobacteriales</taxon>
        <taxon>Flavobacteriaceae</taxon>
        <taxon>Flavobacterium</taxon>
    </lineage>
</organism>
<dbReference type="GO" id="GO:0098796">
    <property type="term" value="C:membrane protein complex"/>
    <property type="evidence" value="ECO:0007669"/>
    <property type="project" value="UniProtKB-ARBA"/>
</dbReference>
<reference evidence="8" key="1">
    <citation type="submission" date="2016-11" db="EMBL/GenBank/DDBJ databases">
        <authorList>
            <person name="Varghese N."/>
            <person name="Submissions S."/>
        </authorList>
    </citation>
    <scope>NUCLEOTIDE SEQUENCE [LARGE SCALE GENOMIC DNA]</scope>
    <source>
        <strain evidence="8">DSM 17659</strain>
    </source>
</reference>
<dbReference type="InterPro" id="IPR027417">
    <property type="entry name" value="P-loop_NTPase"/>
</dbReference>
<dbReference type="GO" id="GO:0022857">
    <property type="term" value="F:transmembrane transporter activity"/>
    <property type="evidence" value="ECO:0007669"/>
    <property type="project" value="UniProtKB-ARBA"/>
</dbReference>
<dbReference type="InterPro" id="IPR003439">
    <property type="entry name" value="ABC_transporter-like_ATP-bd"/>
</dbReference>
<dbReference type="AlphaFoldDB" id="A0A1M5IGY8"/>
<sequence length="230" mass="25631">MISIKNLHKYYDQLHVLKGVDLYIEKGEIVSIVGASGAGKTTLLQILGTLDHPSPLPQNGGTENQKTETSLLINNQDVMKMNDKTLSKFRNLNLGFIFQFHQLLPEFSALENVCIPAFIANKSKQETEIEAKKLLDYLGLSHRINHKPNELSGGEQQRVAVARALINKPAIIFADEPSGNLDTASAENLHQLFFKLRDELGQTFVIVTHNEDLANMADRKLIMIDGQISN</sequence>
<dbReference type="InterPro" id="IPR017871">
    <property type="entry name" value="ABC_transporter-like_CS"/>
</dbReference>
<dbReference type="PROSITE" id="PS00211">
    <property type="entry name" value="ABC_TRANSPORTER_1"/>
    <property type="match status" value="1"/>
</dbReference>
<keyword evidence="4" id="KW-1278">Translocase</keyword>
<dbReference type="OrthoDB" id="9802264at2"/>
<keyword evidence="3 7" id="KW-0067">ATP-binding</keyword>
<dbReference type="InterPro" id="IPR003593">
    <property type="entry name" value="AAA+_ATPase"/>
</dbReference>
<dbReference type="RefSeq" id="WP_073018011.1">
    <property type="nucleotide sequence ID" value="NZ_FQWF01000004.1"/>
</dbReference>
<gene>
    <name evidence="7" type="ORF">SAMN05444372_10482</name>
</gene>
<dbReference type="PANTHER" id="PTHR42798">
    <property type="entry name" value="LIPOPROTEIN-RELEASING SYSTEM ATP-BINDING PROTEIN LOLD"/>
    <property type="match status" value="1"/>
</dbReference>
<evidence type="ECO:0000313" key="8">
    <source>
        <dbReference type="Proteomes" id="UP000184020"/>
    </source>
</evidence>
<dbReference type="Gene3D" id="3.40.50.300">
    <property type="entry name" value="P-loop containing nucleotide triphosphate hydrolases"/>
    <property type="match status" value="1"/>
</dbReference>
<evidence type="ECO:0000259" key="6">
    <source>
        <dbReference type="PROSITE" id="PS50893"/>
    </source>
</evidence>
<evidence type="ECO:0000256" key="1">
    <source>
        <dbReference type="ARBA" id="ARBA00022448"/>
    </source>
</evidence>
<comment type="similarity">
    <text evidence="5">Belongs to the ABC transporter superfamily. Macrolide exporter (TC 3.A.1.122) family.</text>
</comment>
<evidence type="ECO:0000256" key="2">
    <source>
        <dbReference type="ARBA" id="ARBA00022741"/>
    </source>
</evidence>